<dbReference type="PROSITE" id="PS50949">
    <property type="entry name" value="HTH_GNTR"/>
    <property type="match status" value="1"/>
</dbReference>
<keyword evidence="3" id="KW-0804">Transcription</keyword>
<dbReference type="InterPro" id="IPR000524">
    <property type="entry name" value="Tscrpt_reg_HTH_GntR"/>
</dbReference>
<dbReference type="PANTHER" id="PTHR38445">
    <property type="entry name" value="HTH-TYPE TRANSCRIPTIONAL REPRESSOR YTRA"/>
    <property type="match status" value="1"/>
</dbReference>
<organism evidence="5 6">
    <name type="scientific">Pontibacillus marinus BH030004 = DSM 16465</name>
    <dbReference type="NCBI Taxonomy" id="1385511"/>
    <lineage>
        <taxon>Bacteria</taxon>
        <taxon>Bacillati</taxon>
        <taxon>Bacillota</taxon>
        <taxon>Bacilli</taxon>
        <taxon>Bacillales</taxon>
        <taxon>Bacillaceae</taxon>
        <taxon>Pontibacillus</taxon>
    </lineage>
</organism>
<reference evidence="5 6" key="1">
    <citation type="submission" date="2013-08" db="EMBL/GenBank/DDBJ databases">
        <authorList>
            <person name="Huang J."/>
            <person name="Wang G."/>
        </authorList>
    </citation>
    <scope>NUCLEOTIDE SEQUENCE [LARGE SCALE GENOMIC DNA]</scope>
    <source>
        <strain evidence="5 6">BH030004</strain>
    </source>
</reference>
<dbReference type="STRING" id="1385511.GCA_000425225_03669"/>
<accession>A0A0A5FXV9</accession>
<dbReference type="GO" id="GO:0003677">
    <property type="term" value="F:DNA binding"/>
    <property type="evidence" value="ECO:0007669"/>
    <property type="project" value="UniProtKB-KW"/>
</dbReference>
<evidence type="ECO:0000259" key="4">
    <source>
        <dbReference type="PROSITE" id="PS50949"/>
    </source>
</evidence>
<dbReference type="SUPFAM" id="SSF46785">
    <property type="entry name" value="Winged helix' DNA-binding domain"/>
    <property type="match status" value="1"/>
</dbReference>
<dbReference type="CDD" id="cd07377">
    <property type="entry name" value="WHTH_GntR"/>
    <property type="match status" value="1"/>
</dbReference>
<evidence type="ECO:0000256" key="2">
    <source>
        <dbReference type="ARBA" id="ARBA00023125"/>
    </source>
</evidence>
<dbReference type="Gene3D" id="1.10.10.10">
    <property type="entry name" value="Winged helix-like DNA-binding domain superfamily/Winged helix DNA-binding domain"/>
    <property type="match status" value="1"/>
</dbReference>
<evidence type="ECO:0000256" key="3">
    <source>
        <dbReference type="ARBA" id="ARBA00023163"/>
    </source>
</evidence>
<dbReference type="RefSeq" id="WP_027448903.1">
    <property type="nucleotide sequence ID" value="NZ_AVPF01000090.1"/>
</dbReference>
<dbReference type="OrthoDB" id="362473at2"/>
<dbReference type="InterPro" id="IPR036390">
    <property type="entry name" value="WH_DNA-bd_sf"/>
</dbReference>
<dbReference type="eggNOG" id="COG1725">
    <property type="taxonomic scope" value="Bacteria"/>
</dbReference>
<evidence type="ECO:0000313" key="6">
    <source>
        <dbReference type="Proteomes" id="UP000030403"/>
    </source>
</evidence>
<dbReference type="InterPro" id="IPR036388">
    <property type="entry name" value="WH-like_DNA-bd_sf"/>
</dbReference>
<evidence type="ECO:0000313" key="5">
    <source>
        <dbReference type="EMBL" id="KGX83668.1"/>
    </source>
</evidence>
<gene>
    <name evidence="5" type="ORF">N783_01760</name>
</gene>
<protein>
    <submittedName>
        <fullName evidence="5">GntR family transcriptional regulator</fullName>
    </submittedName>
</protein>
<dbReference type="SMART" id="SM00345">
    <property type="entry name" value="HTH_GNTR"/>
    <property type="match status" value="1"/>
</dbReference>
<keyword evidence="2" id="KW-0238">DNA-binding</keyword>
<name>A0A0A5FXV9_9BACI</name>
<dbReference type="Pfam" id="PF00392">
    <property type="entry name" value="GntR"/>
    <property type="match status" value="1"/>
</dbReference>
<proteinExistence type="predicted"/>
<dbReference type="PANTHER" id="PTHR38445:SF6">
    <property type="entry name" value="GNTR-FAMILY TRANSCRIPTIONAL REGULATOR"/>
    <property type="match status" value="1"/>
</dbReference>
<sequence length="122" mass="14177">MTIDFQRDKPIYQQLLDRLSSEIVRGDRKPGDKLPSVRDYAIETGVNPNTMSRTYKELEVMGIAETRRGQGTFVTEDEERLEQLRNEMKTKHTESFVSQMKDLGFSIDEMIEELKENKEGDS</sequence>
<dbReference type="EMBL" id="AVPF01000090">
    <property type="protein sequence ID" value="KGX83668.1"/>
    <property type="molecule type" value="Genomic_DNA"/>
</dbReference>
<comment type="caution">
    <text evidence="5">The sequence shown here is derived from an EMBL/GenBank/DDBJ whole genome shotgun (WGS) entry which is preliminary data.</text>
</comment>
<keyword evidence="6" id="KW-1185">Reference proteome</keyword>
<feature type="domain" description="HTH gntR-type" evidence="4">
    <location>
        <begin position="9"/>
        <end position="77"/>
    </location>
</feature>
<dbReference type="Proteomes" id="UP000030403">
    <property type="component" value="Unassembled WGS sequence"/>
</dbReference>
<keyword evidence="1" id="KW-0805">Transcription regulation</keyword>
<dbReference type="AlphaFoldDB" id="A0A0A5FXV9"/>
<dbReference type="GO" id="GO:0003700">
    <property type="term" value="F:DNA-binding transcription factor activity"/>
    <property type="evidence" value="ECO:0007669"/>
    <property type="project" value="InterPro"/>
</dbReference>
<evidence type="ECO:0000256" key="1">
    <source>
        <dbReference type="ARBA" id="ARBA00023015"/>
    </source>
</evidence>